<dbReference type="Gene3D" id="2.60.40.10">
    <property type="entry name" value="Immunoglobulins"/>
    <property type="match status" value="1"/>
</dbReference>
<evidence type="ECO:0000256" key="7">
    <source>
        <dbReference type="ARBA" id="ARBA00023157"/>
    </source>
</evidence>
<keyword evidence="2" id="KW-1003">Cell membrane</keyword>
<proteinExistence type="predicted"/>
<evidence type="ECO:0000256" key="3">
    <source>
        <dbReference type="ARBA" id="ARBA00022692"/>
    </source>
</evidence>
<dbReference type="Pfam" id="PF07686">
    <property type="entry name" value="V-set"/>
    <property type="match status" value="1"/>
</dbReference>
<evidence type="ECO:0000256" key="8">
    <source>
        <dbReference type="ARBA" id="ARBA00023170"/>
    </source>
</evidence>
<evidence type="ECO:0000256" key="2">
    <source>
        <dbReference type="ARBA" id="ARBA00022475"/>
    </source>
</evidence>
<feature type="domain" description="Ig-like" evidence="12">
    <location>
        <begin position="1"/>
        <end position="111"/>
    </location>
</feature>
<comment type="subcellular location">
    <subcellularLocation>
        <location evidence="1">Cell membrane</location>
        <topology evidence="1">Single-pass type I membrane protein</topology>
    </subcellularLocation>
</comment>
<dbReference type="InterPro" id="IPR013106">
    <property type="entry name" value="Ig_V-set"/>
</dbReference>
<dbReference type="GO" id="GO:0009897">
    <property type="term" value="C:external side of plasma membrane"/>
    <property type="evidence" value="ECO:0007669"/>
    <property type="project" value="TreeGrafter"/>
</dbReference>
<keyword evidence="14" id="KW-1185">Reference proteome</keyword>
<evidence type="ECO:0000256" key="5">
    <source>
        <dbReference type="ARBA" id="ARBA00022989"/>
    </source>
</evidence>
<dbReference type="GO" id="GO:0042102">
    <property type="term" value="P:positive regulation of T cell proliferation"/>
    <property type="evidence" value="ECO:0007669"/>
    <property type="project" value="TreeGrafter"/>
</dbReference>
<name>A0A8S4BEB7_9TELE</name>
<dbReference type="GO" id="GO:0031295">
    <property type="term" value="P:T cell costimulation"/>
    <property type="evidence" value="ECO:0007669"/>
    <property type="project" value="TreeGrafter"/>
</dbReference>
<dbReference type="PROSITE" id="PS50835">
    <property type="entry name" value="IG_LIKE"/>
    <property type="match status" value="1"/>
</dbReference>
<dbReference type="GO" id="GO:0042130">
    <property type="term" value="P:negative regulation of T cell proliferation"/>
    <property type="evidence" value="ECO:0007669"/>
    <property type="project" value="TreeGrafter"/>
</dbReference>
<dbReference type="OrthoDB" id="9898017at2759"/>
<keyword evidence="6" id="KW-0472">Membrane</keyword>
<evidence type="ECO:0000256" key="10">
    <source>
        <dbReference type="ARBA" id="ARBA00023319"/>
    </source>
</evidence>
<sequence length="238" mass="25485">MQNINRQRITAEAGQDSVTLPCGAGKEKEITALEWSRPDLDPDVVFLYIDGHFHPDRLHPSFRNRVDLLNRRMKDGDASLVLKDLKINDTGTYECEVIQGGGGQKMITTIHLVVSSPPAHTCFSPAGTREGGGNQARGDKEGGSLGLTLLVFLGDCVPASKSSLLSPSGHLEASAAHPLSRRSSTLSAWTFPSTRTGAADSWTLGGSKQPVSVATAPPLQAEPGLDDDYDDVTTEHHF</sequence>
<evidence type="ECO:0000313" key="13">
    <source>
        <dbReference type="EMBL" id="CAG5965570.1"/>
    </source>
</evidence>
<evidence type="ECO:0000256" key="9">
    <source>
        <dbReference type="ARBA" id="ARBA00023180"/>
    </source>
</evidence>
<evidence type="ECO:0000259" key="12">
    <source>
        <dbReference type="PROSITE" id="PS50835"/>
    </source>
</evidence>
<keyword evidence="4" id="KW-0732">Signal</keyword>
<keyword evidence="9" id="KW-0325">Glycoprotein</keyword>
<evidence type="ECO:0000256" key="1">
    <source>
        <dbReference type="ARBA" id="ARBA00004251"/>
    </source>
</evidence>
<dbReference type="InterPro" id="IPR036179">
    <property type="entry name" value="Ig-like_dom_sf"/>
</dbReference>
<feature type="region of interest" description="Disordered" evidence="11">
    <location>
        <begin position="199"/>
        <end position="238"/>
    </location>
</feature>
<dbReference type="InterPro" id="IPR003599">
    <property type="entry name" value="Ig_sub"/>
</dbReference>
<dbReference type="InterPro" id="IPR007110">
    <property type="entry name" value="Ig-like_dom"/>
</dbReference>
<comment type="caution">
    <text evidence="13">The sequence shown here is derived from an EMBL/GenBank/DDBJ whole genome shotgun (WGS) entry which is preliminary data.</text>
</comment>
<evidence type="ECO:0000256" key="11">
    <source>
        <dbReference type="SAM" id="MobiDB-lite"/>
    </source>
</evidence>
<accession>A0A8S4BEB7</accession>
<dbReference type="SUPFAM" id="SSF48726">
    <property type="entry name" value="Immunoglobulin"/>
    <property type="match status" value="1"/>
</dbReference>
<keyword evidence="5" id="KW-1133">Transmembrane helix</keyword>
<dbReference type="GO" id="GO:0071222">
    <property type="term" value="P:cellular response to lipopolysaccharide"/>
    <property type="evidence" value="ECO:0007669"/>
    <property type="project" value="TreeGrafter"/>
</dbReference>
<keyword evidence="10" id="KW-0393">Immunoglobulin domain</keyword>
<dbReference type="InterPro" id="IPR013783">
    <property type="entry name" value="Ig-like_fold"/>
</dbReference>
<dbReference type="EMBL" id="CAJRST010027779">
    <property type="protein sequence ID" value="CAG5965570.1"/>
    <property type="molecule type" value="Genomic_DNA"/>
</dbReference>
<dbReference type="PANTHER" id="PTHR25466">
    <property type="entry name" value="T-LYMPHOCYTE ACTIVATION ANTIGEN"/>
    <property type="match status" value="1"/>
</dbReference>
<organism evidence="13 14">
    <name type="scientific">Menidia menidia</name>
    <name type="common">Atlantic silverside</name>
    <dbReference type="NCBI Taxonomy" id="238744"/>
    <lineage>
        <taxon>Eukaryota</taxon>
        <taxon>Metazoa</taxon>
        <taxon>Chordata</taxon>
        <taxon>Craniata</taxon>
        <taxon>Vertebrata</taxon>
        <taxon>Euteleostomi</taxon>
        <taxon>Actinopterygii</taxon>
        <taxon>Neopterygii</taxon>
        <taxon>Teleostei</taxon>
        <taxon>Neoteleostei</taxon>
        <taxon>Acanthomorphata</taxon>
        <taxon>Ovalentaria</taxon>
        <taxon>Atherinomorphae</taxon>
        <taxon>Atheriniformes</taxon>
        <taxon>Atherinopsidae</taxon>
        <taxon>Menidiinae</taxon>
        <taxon>Menidia</taxon>
    </lineage>
</organism>
<dbReference type="GO" id="GO:0007166">
    <property type="term" value="P:cell surface receptor signaling pathway"/>
    <property type="evidence" value="ECO:0007669"/>
    <property type="project" value="TreeGrafter"/>
</dbReference>
<dbReference type="GO" id="GO:0006955">
    <property type="term" value="P:immune response"/>
    <property type="evidence" value="ECO:0007669"/>
    <property type="project" value="TreeGrafter"/>
</dbReference>
<protein>
    <submittedName>
        <fullName evidence="13">(Atlantic silverside) hypothetical protein</fullName>
    </submittedName>
</protein>
<dbReference type="AlphaFoldDB" id="A0A8S4BEB7"/>
<dbReference type="SMART" id="SM00406">
    <property type="entry name" value="IGv"/>
    <property type="match status" value="1"/>
</dbReference>
<dbReference type="InterPro" id="IPR051713">
    <property type="entry name" value="T-cell_Activation_Regulation"/>
</dbReference>
<dbReference type="Proteomes" id="UP000677803">
    <property type="component" value="Unassembled WGS sequence"/>
</dbReference>
<keyword evidence="3" id="KW-0812">Transmembrane</keyword>
<evidence type="ECO:0000313" key="14">
    <source>
        <dbReference type="Proteomes" id="UP000677803"/>
    </source>
</evidence>
<gene>
    <name evidence="13" type="ORF">MMEN_LOCUS15680</name>
</gene>
<reference evidence="13" key="1">
    <citation type="submission" date="2021-05" db="EMBL/GenBank/DDBJ databases">
        <authorList>
            <person name="Tigano A."/>
        </authorList>
    </citation>
    <scope>NUCLEOTIDE SEQUENCE</scope>
</reference>
<evidence type="ECO:0000256" key="6">
    <source>
        <dbReference type="ARBA" id="ARBA00023136"/>
    </source>
</evidence>
<dbReference type="PANTHER" id="PTHR25466:SF9">
    <property type="entry name" value="FIBRONECTIN TYPE-III DOMAIN-CONTAINING PROTEIN"/>
    <property type="match status" value="1"/>
</dbReference>
<evidence type="ECO:0000256" key="4">
    <source>
        <dbReference type="ARBA" id="ARBA00022729"/>
    </source>
</evidence>
<dbReference type="SMART" id="SM00409">
    <property type="entry name" value="IG"/>
    <property type="match status" value="1"/>
</dbReference>
<keyword evidence="7" id="KW-1015">Disulfide bond</keyword>
<keyword evidence="8" id="KW-0675">Receptor</keyword>